<dbReference type="AlphaFoldDB" id="A0A7Z7YEI4"/>
<evidence type="ECO:0000313" key="1">
    <source>
        <dbReference type="EMBL" id="TBM41377.1"/>
    </source>
</evidence>
<name>A0A7Z7YEI4_VIBCL</name>
<dbReference type="Proteomes" id="UP000294145">
    <property type="component" value="Unassembled WGS sequence"/>
</dbReference>
<proteinExistence type="predicted"/>
<gene>
    <name evidence="1" type="ORF">EYB64_12440</name>
</gene>
<sequence length="247" mass="28458">MSQTIYERWAVEQLSRYGFPSTMVHVETVGIDSGNVTFEGQFTRDNLLKVAQLVALKAEIDTSIFSKKIETCLDLGISIVVVKRAGLPVVELKGMHGDINDSLKESIFMLVDALNWKCEVLYESISLGVMQLMNQLNNWASFLNERRFRLSQYDVLIREKVQTELDVEAWDTERFLELIDGIFKKKLCIFVLEFSLVRRSNGNVLLKEILSDCINVPKLDGHVRKYNGELRRLVKRSVRKFKDTIYA</sequence>
<accession>A0A7Z7YEI4</accession>
<dbReference type="RefSeq" id="WP_154813827.1">
    <property type="nucleotide sequence ID" value="NZ_SISP01000020.1"/>
</dbReference>
<protein>
    <submittedName>
        <fullName evidence="1">Uncharacterized protein</fullName>
    </submittedName>
</protein>
<evidence type="ECO:0000313" key="2">
    <source>
        <dbReference type="Proteomes" id="UP000294145"/>
    </source>
</evidence>
<organism evidence="1 2">
    <name type="scientific">Vibrio cholerae</name>
    <dbReference type="NCBI Taxonomy" id="666"/>
    <lineage>
        <taxon>Bacteria</taxon>
        <taxon>Pseudomonadati</taxon>
        <taxon>Pseudomonadota</taxon>
        <taxon>Gammaproteobacteria</taxon>
        <taxon>Vibrionales</taxon>
        <taxon>Vibrionaceae</taxon>
        <taxon>Vibrio</taxon>
    </lineage>
</organism>
<dbReference type="EMBL" id="SISP01000020">
    <property type="protein sequence ID" value="TBM41377.1"/>
    <property type="molecule type" value="Genomic_DNA"/>
</dbReference>
<reference evidence="1 2" key="1">
    <citation type="submission" date="2019-02" db="EMBL/GenBank/DDBJ databases">
        <title>Genomic plasticity associated with the antimicrobial resistance in Vibrio cholerae.</title>
        <authorList>
            <person name="Verma J."/>
            <person name="Bag S."/>
            <person name="Saha B."/>
            <person name="Kumar P."/>
            <person name="Ghosh T.S."/>
            <person name="Dayal M."/>
            <person name="Senapati T."/>
            <person name="Mehra S."/>
            <person name="Dey P."/>
            <person name="Desigamani A."/>
            <person name="Kumar D."/>
            <person name="Rana P."/>
            <person name="Kumar B."/>
            <person name="Maiti T.K."/>
            <person name="Sharma N.C."/>
            <person name="Bhadra R.K."/>
            <person name="Mutreja A."/>
            <person name="Nair G.B."/>
            <person name="Ramamurthy T."/>
            <person name="Das B."/>
        </authorList>
    </citation>
    <scope>NUCLEOTIDE SEQUENCE [LARGE SCALE GENOMIC DNA]</scope>
    <source>
        <strain evidence="1 2">IDH06781</strain>
    </source>
</reference>
<comment type="caution">
    <text evidence="1">The sequence shown here is derived from an EMBL/GenBank/DDBJ whole genome shotgun (WGS) entry which is preliminary data.</text>
</comment>